<dbReference type="PANTHER" id="PTHR38445:SF9">
    <property type="entry name" value="HTH-TYPE TRANSCRIPTIONAL REPRESSOR YTRA"/>
    <property type="match status" value="1"/>
</dbReference>
<keyword evidence="1" id="KW-0805">Transcription regulation</keyword>
<dbReference type="KEGG" id="cpro:CPRO_03720"/>
<sequence length="128" mass="14648">MLDFTELVLNTVEPVYAQINEFVKRQIFLGKAKKGDPLPSRRELATQLKINPNTAQKAFRVLEDAGLVLTPKNTVSILYFDEDMLVEIQREMTGDLVAEFVKRLKENKLSLDEVLGLLQQEWQKGEQA</sequence>
<keyword evidence="3" id="KW-0804">Transcription</keyword>
<evidence type="ECO:0000256" key="2">
    <source>
        <dbReference type="ARBA" id="ARBA00023125"/>
    </source>
</evidence>
<evidence type="ECO:0000256" key="3">
    <source>
        <dbReference type="ARBA" id="ARBA00023163"/>
    </source>
</evidence>
<dbReference type="CDD" id="cd07377">
    <property type="entry name" value="WHTH_GntR"/>
    <property type="match status" value="1"/>
</dbReference>
<dbReference type="GO" id="GO:0003677">
    <property type="term" value="F:DNA binding"/>
    <property type="evidence" value="ECO:0007669"/>
    <property type="project" value="UniProtKB-KW"/>
</dbReference>
<proteinExistence type="predicted"/>
<evidence type="ECO:0000313" key="6">
    <source>
        <dbReference type="EMBL" id="SHE77885.1"/>
    </source>
</evidence>
<reference evidence="8" key="3">
    <citation type="submission" date="2016-11" db="EMBL/GenBank/DDBJ databases">
        <authorList>
            <person name="Jaros S."/>
            <person name="Januszkiewicz K."/>
            <person name="Wedrychowicz H."/>
        </authorList>
    </citation>
    <scope>NUCLEOTIDE SEQUENCE [LARGE SCALE GENOMIC DNA]</scope>
    <source>
        <strain evidence="8">DSM 1682</strain>
    </source>
</reference>
<dbReference type="Gene3D" id="1.10.10.10">
    <property type="entry name" value="Winged helix-like DNA-binding domain superfamily/Winged helix DNA-binding domain"/>
    <property type="match status" value="1"/>
</dbReference>
<evidence type="ECO:0000313" key="8">
    <source>
        <dbReference type="Proteomes" id="UP000184204"/>
    </source>
</evidence>
<reference evidence="5 7" key="1">
    <citation type="journal article" date="2016" name="Genome Announc.">
        <title>Complete Genome Sequence of the Amino Acid-Fermenting Clostridium propionicum X2 (DSM 1682).</title>
        <authorList>
            <person name="Poehlein A."/>
            <person name="Schlien K."/>
            <person name="Chowdhury N.P."/>
            <person name="Gottschalk G."/>
            <person name="Buckel W."/>
            <person name="Daniel R."/>
        </authorList>
    </citation>
    <scope>NUCLEOTIDE SEQUENCE [LARGE SCALE GENOMIC DNA]</scope>
    <source>
        <strain evidence="5 7">X2</strain>
    </source>
</reference>
<reference evidence="7" key="2">
    <citation type="submission" date="2016-01" db="EMBL/GenBank/DDBJ databases">
        <authorList>
            <person name="Poehlein A."/>
            <person name="Schlien K."/>
            <person name="Gottschalk G."/>
            <person name="Buckel W."/>
            <person name="Daniel R."/>
        </authorList>
    </citation>
    <scope>NUCLEOTIDE SEQUENCE [LARGE SCALE GENOMIC DNA]</scope>
    <source>
        <strain evidence="7">X2</strain>
    </source>
</reference>
<keyword evidence="2 6" id="KW-0238">DNA-binding</keyword>
<reference evidence="6" key="4">
    <citation type="submission" date="2016-11" db="EMBL/GenBank/DDBJ databases">
        <authorList>
            <person name="Varghese N."/>
            <person name="Submissions S."/>
        </authorList>
    </citation>
    <scope>NUCLEOTIDE SEQUENCE</scope>
    <source>
        <strain evidence="6">DSM 1682</strain>
    </source>
</reference>
<dbReference type="InterPro" id="IPR036390">
    <property type="entry name" value="WH_DNA-bd_sf"/>
</dbReference>
<dbReference type="InterPro" id="IPR036388">
    <property type="entry name" value="WH-like_DNA-bd_sf"/>
</dbReference>
<name>A0A0X8V8E4_ANAPI</name>
<gene>
    <name evidence="5" type="primary">ytrA</name>
    <name evidence="5" type="ORF">CPRO_03720</name>
    <name evidence="6" type="ORF">SAMN02745151_01755</name>
</gene>
<organism evidence="6 8">
    <name type="scientific">Anaerotignum propionicum DSM 1682</name>
    <dbReference type="NCBI Taxonomy" id="991789"/>
    <lineage>
        <taxon>Bacteria</taxon>
        <taxon>Bacillati</taxon>
        <taxon>Bacillota</taxon>
        <taxon>Clostridia</taxon>
        <taxon>Lachnospirales</taxon>
        <taxon>Anaerotignaceae</taxon>
        <taxon>Anaerotignum</taxon>
    </lineage>
</organism>
<dbReference type="Proteomes" id="UP000184204">
    <property type="component" value="Unassembled WGS sequence"/>
</dbReference>
<dbReference type="GO" id="GO:0003700">
    <property type="term" value="F:DNA-binding transcription factor activity"/>
    <property type="evidence" value="ECO:0007669"/>
    <property type="project" value="InterPro"/>
</dbReference>
<evidence type="ECO:0000259" key="4">
    <source>
        <dbReference type="PROSITE" id="PS50949"/>
    </source>
</evidence>
<dbReference type="EMBL" id="FQUA01000007">
    <property type="protein sequence ID" value="SHE77885.1"/>
    <property type="molecule type" value="Genomic_DNA"/>
</dbReference>
<dbReference type="PROSITE" id="PS50949">
    <property type="entry name" value="HTH_GNTR"/>
    <property type="match status" value="1"/>
</dbReference>
<dbReference type="SUPFAM" id="SSF46785">
    <property type="entry name" value="Winged helix' DNA-binding domain"/>
    <property type="match status" value="1"/>
</dbReference>
<evidence type="ECO:0000313" key="7">
    <source>
        <dbReference type="Proteomes" id="UP000068026"/>
    </source>
</evidence>
<dbReference type="OrthoDB" id="163333at2"/>
<protein>
    <submittedName>
        <fullName evidence="6">DNA-binding transcriptional regulator YhcF, GntR family</fullName>
    </submittedName>
    <submittedName>
        <fullName evidence="5">HTH-type transcriptional repressor YtrA</fullName>
    </submittedName>
</protein>
<evidence type="ECO:0000256" key="1">
    <source>
        <dbReference type="ARBA" id="ARBA00023015"/>
    </source>
</evidence>
<dbReference type="InterPro" id="IPR000524">
    <property type="entry name" value="Tscrpt_reg_HTH_GntR"/>
</dbReference>
<keyword evidence="7" id="KW-1185">Reference proteome</keyword>
<dbReference type="Pfam" id="PF00392">
    <property type="entry name" value="GntR"/>
    <property type="match status" value="1"/>
</dbReference>
<evidence type="ECO:0000313" key="5">
    <source>
        <dbReference type="EMBL" id="AMJ39982.1"/>
    </source>
</evidence>
<feature type="domain" description="HTH gntR-type" evidence="4">
    <location>
        <begin position="13"/>
        <end position="82"/>
    </location>
</feature>
<dbReference type="Proteomes" id="UP000068026">
    <property type="component" value="Chromosome"/>
</dbReference>
<dbReference type="PANTHER" id="PTHR38445">
    <property type="entry name" value="HTH-TYPE TRANSCRIPTIONAL REPRESSOR YTRA"/>
    <property type="match status" value="1"/>
</dbReference>
<accession>A0A0X8V8E4</accession>
<dbReference type="AlphaFoldDB" id="A0A0X8V8E4"/>
<dbReference type="RefSeq" id="WP_066047182.1">
    <property type="nucleotide sequence ID" value="NZ_CP014223.1"/>
</dbReference>
<dbReference type="EMBL" id="CP014223">
    <property type="protein sequence ID" value="AMJ39982.1"/>
    <property type="molecule type" value="Genomic_DNA"/>
</dbReference>